<evidence type="ECO:0000256" key="1">
    <source>
        <dbReference type="ARBA" id="ARBA00001946"/>
    </source>
</evidence>
<keyword evidence="6" id="KW-1185">Reference proteome</keyword>
<reference evidence="6" key="1">
    <citation type="submission" date="2016-10" db="EMBL/GenBank/DDBJ databases">
        <authorList>
            <person name="Varghese N."/>
            <person name="Submissions S."/>
        </authorList>
    </citation>
    <scope>NUCLEOTIDE SEQUENCE [LARGE SCALE GENOMIC DNA]</scope>
    <source>
        <strain evidence="6">CGMCC 1.7715</strain>
    </source>
</reference>
<feature type="domain" description="Nudix hydrolase" evidence="4">
    <location>
        <begin position="30"/>
        <end position="154"/>
    </location>
</feature>
<gene>
    <name evidence="5" type="ORF">SAMN04488060_1006</name>
</gene>
<dbReference type="RefSeq" id="WP_090477900.1">
    <property type="nucleotide sequence ID" value="NZ_FOWZ01000001.1"/>
</dbReference>
<name>A0A1I5LHZ6_9SPHN</name>
<evidence type="ECO:0000313" key="6">
    <source>
        <dbReference type="Proteomes" id="UP000199331"/>
    </source>
</evidence>
<dbReference type="InterPro" id="IPR020476">
    <property type="entry name" value="Nudix_hydrolase"/>
</dbReference>
<dbReference type="PRINTS" id="PR00502">
    <property type="entry name" value="NUDIXFAMILY"/>
</dbReference>
<dbReference type="OrthoDB" id="8480561at2"/>
<dbReference type="STRING" id="604088.SAMN04488060_1006"/>
<dbReference type="PANTHER" id="PTHR43046">
    <property type="entry name" value="GDP-MANNOSE MANNOSYL HYDROLASE"/>
    <property type="match status" value="1"/>
</dbReference>
<evidence type="ECO:0000259" key="4">
    <source>
        <dbReference type="PROSITE" id="PS51462"/>
    </source>
</evidence>
<sequence>MLHLIPAPLHRLALRIAYRLRARLRKSTGTTRDGVSVIVRDLDGQLLLVRHSYGPEGWFFIGGGIDRGETAEQAARREMREEVGCEATAIRPIGTIEEELSGAAHTAHIFAAVIDDLPRPDGREIVEARFFPTHSLPEPLSPRTRERLALWRANAA</sequence>
<dbReference type="Gene3D" id="3.90.79.10">
    <property type="entry name" value="Nucleoside Triphosphate Pyrophosphohydrolase"/>
    <property type="match status" value="1"/>
</dbReference>
<dbReference type="PROSITE" id="PS51462">
    <property type="entry name" value="NUDIX"/>
    <property type="match status" value="1"/>
</dbReference>
<dbReference type="Proteomes" id="UP000199331">
    <property type="component" value="Unassembled WGS sequence"/>
</dbReference>
<evidence type="ECO:0000256" key="3">
    <source>
        <dbReference type="RuleBase" id="RU003476"/>
    </source>
</evidence>
<dbReference type="InterPro" id="IPR015797">
    <property type="entry name" value="NUDIX_hydrolase-like_dom_sf"/>
</dbReference>
<proteinExistence type="inferred from homology"/>
<organism evidence="5 6">
    <name type="scientific">Qipengyuania nanhaisediminis</name>
    <dbReference type="NCBI Taxonomy" id="604088"/>
    <lineage>
        <taxon>Bacteria</taxon>
        <taxon>Pseudomonadati</taxon>
        <taxon>Pseudomonadota</taxon>
        <taxon>Alphaproteobacteria</taxon>
        <taxon>Sphingomonadales</taxon>
        <taxon>Erythrobacteraceae</taxon>
        <taxon>Qipengyuania</taxon>
    </lineage>
</organism>
<dbReference type="EMBL" id="FOWZ01000001">
    <property type="protein sequence ID" value="SFO96446.1"/>
    <property type="molecule type" value="Genomic_DNA"/>
</dbReference>
<dbReference type="PANTHER" id="PTHR43046:SF14">
    <property type="entry name" value="MUTT_NUDIX FAMILY PROTEIN"/>
    <property type="match status" value="1"/>
</dbReference>
<dbReference type="PROSITE" id="PS00893">
    <property type="entry name" value="NUDIX_BOX"/>
    <property type="match status" value="1"/>
</dbReference>
<dbReference type="InterPro" id="IPR020084">
    <property type="entry name" value="NUDIX_hydrolase_CS"/>
</dbReference>
<dbReference type="AlphaFoldDB" id="A0A1I5LHZ6"/>
<protein>
    <submittedName>
        <fullName evidence="5">ADP-ribose pyrophosphatase YjhB, NUDIX family</fullName>
    </submittedName>
</protein>
<evidence type="ECO:0000256" key="2">
    <source>
        <dbReference type="ARBA" id="ARBA00022801"/>
    </source>
</evidence>
<comment type="cofactor">
    <cofactor evidence="1">
        <name>Mg(2+)</name>
        <dbReference type="ChEBI" id="CHEBI:18420"/>
    </cofactor>
</comment>
<dbReference type="SUPFAM" id="SSF55811">
    <property type="entry name" value="Nudix"/>
    <property type="match status" value="1"/>
</dbReference>
<dbReference type="Pfam" id="PF00293">
    <property type="entry name" value="NUDIX"/>
    <property type="match status" value="1"/>
</dbReference>
<evidence type="ECO:0000313" key="5">
    <source>
        <dbReference type="EMBL" id="SFO96446.1"/>
    </source>
</evidence>
<dbReference type="InterPro" id="IPR000086">
    <property type="entry name" value="NUDIX_hydrolase_dom"/>
</dbReference>
<dbReference type="GO" id="GO:0016787">
    <property type="term" value="F:hydrolase activity"/>
    <property type="evidence" value="ECO:0007669"/>
    <property type="project" value="UniProtKB-KW"/>
</dbReference>
<comment type="similarity">
    <text evidence="3">Belongs to the Nudix hydrolase family.</text>
</comment>
<keyword evidence="2 3" id="KW-0378">Hydrolase</keyword>
<accession>A0A1I5LHZ6</accession>